<dbReference type="Gene3D" id="3.40.50.620">
    <property type="entry name" value="HUPs"/>
    <property type="match status" value="1"/>
</dbReference>
<evidence type="ECO:0000256" key="10">
    <source>
        <dbReference type="ARBA" id="ARBA00047890"/>
    </source>
</evidence>
<evidence type="ECO:0000256" key="7">
    <source>
        <dbReference type="ARBA" id="ARBA00022840"/>
    </source>
</evidence>
<sequence length="226" mass="25080">MEDKKALVIFSGGQDSTTCLAWAKQRYKEVAAISFIYGQVHEIEIVQATLIAETLGVPLDVWDISFYQEMVTSALTGNLPDMNAQHRDNNLLPASFVPNRNALFILLAHSFAQQIKAQVLVTGICQTDYSGYPDCRDEFAKAFIAALNSGADQHIELKTPLMYKTKAETFQMAEEAGILDLVVRESHSCYNGDPNLNKWGRGCGHCPACKIRERGFAEFLALKQGK</sequence>
<feature type="binding site" evidence="11">
    <location>
        <position position="209"/>
    </location>
    <ligand>
        <name>Zn(2+)</name>
        <dbReference type="ChEBI" id="CHEBI:29105"/>
    </ligand>
</feature>
<evidence type="ECO:0000256" key="11">
    <source>
        <dbReference type="HAMAP-Rule" id="MF_01633"/>
    </source>
</evidence>
<evidence type="ECO:0000256" key="5">
    <source>
        <dbReference type="ARBA" id="ARBA00022785"/>
    </source>
</evidence>
<dbReference type="PANTHER" id="PTHR42914">
    <property type="entry name" value="7-CYANO-7-DEAZAGUANINE SYNTHASE"/>
    <property type="match status" value="1"/>
</dbReference>
<comment type="catalytic activity">
    <reaction evidence="10 11">
        <text>7-carboxy-7-carbaguanine + NH4(+) + 2 ATP = 7-cyano-7-carbaguanine + 2 AMP + 2 diphosphate + 2 H(+)</text>
        <dbReference type="Rhea" id="RHEA:27982"/>
        <dbReference type="ChEBI" id="CHEBI:15378"/>
        <dbReference type="ChEBI" id="CHEBI:28938"/>
        <dbReference type="ChEBI" id="CHEBI:30616"/>
        <dbReference type="ChEBI" id="CHEBI:33019"/>
        <dbReference type="ChEBI" id="CHEBI:45075"/>
        <dbReference type="ChEBI" id="CHEBI:61036"/>
        <dbReference type="ChEBI" id="CHEBI:456215"/>
        <dbReference type="EC" id="6.3.4.20"/>
    </reaction>
</comment>
<evidence type="ECO:0000256" key="2">
    <source>
        <dbReference type="ARBA" id="ARBA00022598"/>
    </source>
</evidence>
<keyword evidence="5 11" id="KW-0671">Queuosine biosynthesis</keyword>
<dbReference type="AlphaFoldDB" id="A0A1F6GFS7"/>
<dbReference type="CDD" id="cd01995">
    <property type="entry name" value="QueC-like"/>
    <property type="match status" value="1"/>
</dbReference>
<organism evidence="12 13">
    <name type="scientific">Candidatus Lambdaproteobacteria bacterium RIFOXYD2_FULL_50_16</name>
    <dbReference type="NCBI Taxonomy" id="1817772"/>
    <lineage>
        <taxon>Bacteria</taxon>
        <taxon>Pseudomonadati</taxon>
        <taxon>Pseudomonadota</taxon>
        <taxon>Candidatus Lambdaproteobacteria</taxon>
    </lineage>
</organism>
<evidence type="ECO:0000313" key="13">
    <source>
        <dbReference type="Proteomes" id="UP000178449"/>
    </source>
</evidence>
<comment type="similarity">
    <text evidence="8 11">Belongs to the QueC family.</text>
</comment>
<proteinExistence type="inferred from homology"/>
<dbReference type="EMBL" id="MFNE01000006">
    <property type="protein sequence ID" value="OGG96964.1"/>
    <property type="molecule type" value="Genomic_DNA"/>
</dbReference>
<evidence type="ECO:0000313" key="12">
    <source>
        <dbReference type="EMBL" id="OGG96964.1"/>
    </source>
</evidence>
<evidence type="ECO:0000256" key="6">
    <source>
        <dbReference type="ARBA" id="ARBA00022833"/>
    </source>
</evidence>
<keyword evidence="3 11" id="KW-0479">Metal-binding</keyword>
<dbReference type="STRING" id="1817772.A2527_02595"/>
<dbReference type="SUPFAM" id="SSF52402">
    <property type="entry name" value="Adenine nucleotide alpha hydrolases-like"/>
    <property type="match status" value="1"/>
</dbReference>
<dbReference type="GO" id="GO:0008616">
    <property type="term" value="P:tRNA queuosine(34) biosynthetic process"/>
    <property type="evidence" value="ECO:0007669"/>
    <property type="project" value="UniProtKB-UniRule"/>
</dbReference>
<accession>A0A1F6GFS7</accession>
<reference evidence="12 13" key="1">
    <citation type="journal article" date="2016" name="Nat. Commun.">
        <title>Thousands of microbial genomes shed light on interconnected biogeochemical processes in an aquifer system.</title>
        <authorList>
            <person name="Anantharaman K."/>
            <person name="Brown C.T."/>
            <person name="Hug L.A."/>
            <person name="Sharon I."/>
            <person name="Castelle C.J."/>
            <person name="Probst A.J."/>
            <person name="Thomas B.C."/>
            <person name="Singh A."/>
            <person name="Wilkins M.J."/>
            <person name="Karaoz U."/>
            <person name="Brodie E.L."/>
            <person name="Williams K.H."/>
            <person name="Hubbard S.S."/>
            <person name="Banfield J.F."/>
        </authorList>
    </citation>
    <scope>NUCLEOTIDE SEQUENCE [LARGE SCALE GENOMIC DNA]</scope>
</reference>
<comment type="pathway">
    <text evidence="1 11">Purine metabolism; 7-cyano-7-deazaguanine biosynthesis.</text>
</comment>
<comment type="function">
    <text evidence="11">Catalyzes the ATP-dependent conversion of 7-carboxy-7-deazaguanine (CDG) to 7-cyano-7-deazaguanine (preQ(0)).</text>
</comment>
<evidence type="ECO:0000256" key="9">
    <source>
        <dbReference type="ARBA" id="ARBA00039149"/>
    </source>
</evidence>
<dbReference type="GO" id="GO:0005524">
    <property type="term" value="F:ATP binding"/>
    <property type="evidence" value="ECO:0007669"/>
    <property type="project" value="UniProtKB-UniRule"/>
</dbReference>
<dbReference type="InterPro" id="IPR014729">
    <property type="entry name" value="Rossmann-like_a/b/a_fold"/>
</dbReference>
<evidence type="ECO:0000256" key="8">
    <source>
        <dbReference type="ARBA" id="ARBA00037993"/>
    </source>
</evidence>
<keyword evidence="6 11" id="KW-0862">Zinc</keyword>
<evidence type="ECO:0000256" key="1">
    <source>
        <dbReference type="ARBA" id="ARBA00005061"/>
    </source>
</evidence>
<feature type="binding site" evidence="11">
    <location>
        <position position="206"/>
    </location>
    <ligand>
        <name>Zn(2+)</name>
        <dbReference type="ChEBI" id="CHEBI:29105"/>
    </ligand>
</feature>
<gene>
    <name evidence="11" type="primary">queC</name>
    <name evidence="12" type="ORF">A2527_02595</name>
</gene>
<dbReference type="InterPro" id="IPR018317">
    <property type="entry name" value="QueC"/>
</dbReference>
<comment type="caution">
    <text evidence="12">The sequence shown here is derived from an EMBL/GenBank/DDBJ whole genome shotgun (WGS) entry which is preliminary data.</text>
</comment>
<dbReference type="EC" id="6.3.4.20" evidence="9 11"/>
<feature type="binding site" evidence="11">
    <location>
        <begin position="10"/>
        <end position="20"/>
    </location>
    <ligand>
        <name>ATP</name>
        <dbReference type="ChEBI" id="CHEBI:30616"/>
    </ligand>
</feature>
<dbReference type="PANTHER" id="PTHR42914:SF1">
    <property type="entry name" value="7-CYANO-7-DEAZAGUANINE SYNTHASE"/>
    <property type="match status" value="1"/>
</dbReference>
<keyword evidence="4 11" id="KW-0547">Nucleotide-binding</keyword>
<dbReference type="Pfam" id="PF06508">
    <property type="entry name" value="QueC"/>
    <property type="match status" value="1"/>
</dbReference>
<evidence type="ECO:0000256" key="3">
    <source>
        <dbReference type="ARBA" id="ARBA00022723"/>
    </source>
</evidence>
<comment type="cofactor">
    <cofactor evidence="11">
        <name>Zn(2+)</name>
        <dbReference type="ChEBI" id="CHEBI:29105"/>
    </cofactor>
    <text evidence="11">Binds 1 zinc ion per subunit.</text>
</comment>
<feature type="binding site" evidence="11">
    <location>
        <position position="203"/>
    </location>
    <ligand>
        <name>Zn(2+)</name>
        <dbReference type="ChEBI" id="CHEBI:29105"/>
    </ligand>
</feature>
<feature type="binding site" evidence="11">
    <location>
        <position position="189"/>
    </location>
    <ligand>
        <name>Zn(2+)</name>
        <dbReference type="ChEBI" id="CHEBI:29105"/>
    </ligand>
</feature>
<keyword evidence="2 11" id="KW-0436">Ligase</keyword>
<evidence type="ECO:0000256" key="4">
    <source>
        <dbReference type="ARBA" id="ARBA00022741"/>
    </source>
</evidence>
<protein>
    <recommendedName>
        <fullName evidence="9 11">7-cyano-7-deazaguanine synthase</fullName>
        <ecNumber evidence="9 11">6.3.4.20</ecNumber>
    </recommendedName>
    <alternativeName>
        <fullName evidence="11">7-cyano-7-carbaguanine synthase</fullName>
    </alternativeName>
    <alternativeName>
        <fullName evidence="11">PreQ(0) synthase</fullName>
    </alternativeName>
    <alternativeName>
        <fullName evidence="11">Queuosine biosynthesis protein QueC</fullName>
    </alternativeName>
</protein>
<dbReference type="GO" id="GO:0008270">
    <property type="term" value="F:zinc ion binding"/>
    <property type="evidence" value="ECO:0007669"/>
    <property type="project" value="UniProtKB-UniRule"/>
</dbReference>
<keyword evidence="7 11" id="KW-0067">ATP-binding</keyword>
<dbReference type="GO" id="GO:0016879">
    <property type="term" value="F:ligase activity, forming carbon-nitrogen bonds"/>
    <property type="evidence" value="ECO:0007669"/>
    <property type="project" value="UniProtKB-UniRule"/>
</dbReference>
<name>A0A1F6GFS7_9PROT</name>
<dbReference type="Proteomes" id="UP000178449">
    <property type="component" value="Unassembled WGS sequence"/>
</dbReference>
<dbReference type="PIRSF" id="PIRSF006293">
    <property type="entry name" value="ExsB"/>
    <property type="match status" value="1"/>
</dbReference>
<dbReference type="HAMAP" id="MF_01633">
    <property type="entry name" value="QueC"/>
    <property type="match status" value="1"/>
</dbReference>
<dbReference type="UniPathway" id="UPA00391"/>
<dbReference type="NCBIfam" id="TIGR00364">
    <property type="entry name" value="7-cyano-7-deazaguanine synthase QueC"/>
    <property type="match status" value="1"/>
</dbReference>